<keyword evidence="1" id="KW-0732">Signal</keyword>
<sequence>MKVKSWSTSLAVAVVASVVSPTADAGARPGLPLVDVVAEAARARAAAEPGLAAATWTDTKVDVRRSADDRWSFGAVVLVAPRQEDARPRDWLFVAEKRDGRWHVGLDGHPAFAELAASSPVVTGEEKAVFAAHGGAPATAIDGDYRTGMQLPWAVGQSWTMLGGPHAHDAGSGPWSSLDLAGGDQRVLAARAGLAYTTCVGLVRVLHPDGYASRYYHLWDHVQADGLSVAAGTFLGHTGTETGCGGVARARHVHFSLMHNGSFIGIANHIVGKWVLRNGAAQYGGSALHGSTLVNVGGALHNYGALGRTQGLVDANGGTVVNRRSGPGSGYPVVGTSADGATVDIRCSANGTAHTGRWGTTSLWNRLPDGTWISDAFTYTGVDGPVGAPC</sequence>
<dbReference type="Proteomes" id="UP001597168">
    <property type="component" value="Unassembled WGS sequence"/>
</dbReference>
<evidence type="ECO:0000259" key="2">
    <source>
        <dbReference type="Pfam" id="PF01551"/>
    </source>
</evidence>
<evidence type="ECO:0000256" key="1">
    <source>
        <dbReference type="SAM" id="SignalP"/>
    </source>
</evidence>
<proteinExistence type="predicted"/>
<dbReference type="InterPro" id="IPR016047">
    <property type="entry name" value="M23ase_b-sheet_dom"/>
</dbReference>
<gene>
    <name evidence="3" type="ORF">ACFQ3T_25815</name>
</gene>
<evidence type="ECO:0000313" key="4">
    <source>
        <dbReference type="Proteomes" id="UP001597168"/>
    </source>
</evidence>
<feature type="domain" description="M23ase beta-sheet core" evidence="2">
    <location>
        <begin position="183"/>
        <end position="262"/>
    </location>
</feature>
<dbReference type="RefSeq" id="WP_380726762.1">
    <property type="nucleotide sequence ID" value="NZ_JBHTLK010000167.1"/>
</dbReference>
<comment type="caution">
    <text evidence="3">The sequence shown here is derived from an EMBL/GenBank/DDBJ whole genome shotgun (WGS) entry which is preliminary data.</text>
</comment>
<dbReference type="InterPro" id="IPR011055">
    <property type="entry name" value="Dup_hybrid_motif"/>
</dbReference>
<keyword evidence="4" id="KW-1185">Reference proteome</keyword>
<reference evidence="4" key="1">
    <citation type="journal article" date="2019" name="Int. J. Syst. Evol. Microbiol.">
        <title>The Global Catalogue of Microorganisms (GCM) 10K type strain sequencing project: providing services to taxonomists for standard genome sequencing and annotation.</title>
        <authorList>
            <consortium name="The Broad Institute Genomics Platform"/>
            <consortium name="The Broad Institute Genome Sequencing Center for Infectious Disease"/>
            <person name="Wu L."/>
            <person name="Ma J."/>
        </authorList>
    </citation>
    <scope>NUCLEOTIDE SEQUENCE [LARGE SCALE GENOMIC DNA]</scope>
    <source>
        <strain evidence="4">CCUG 60214</strain>
    </source>
</reference>
<dbReference type="SUPFAM" id="SSF51261">
    <property type="entry name" value="Duplicated hybrid motif"/>
    <property type="match status" value="1"/>
</dbReference>
<evidence type="ECO:0000313" key="3">
    <source>
        <dbReference type="EMBL" id="MFD1150565.1"/>
    </source>
</evidence>
<feature type="signal peptide" evidence="1">
    <location>
        <begin position="1"/>
        <end position="25"/>
    </location>
</feature>
<protein>
    <submittedName>
        <fullName evidence="3">Peptidoglycan DD-metalloendopeptidase family protein</fullName>
    </submittedName>
</protein>
<dbReference type="Pfam" id="PF01551">
    <property type="entry name" value="Peptidase_M23"/>
    <property type="match status" value="1"/>
</dbReference>
<organism evidence="3 4">
    <name type="scientific">Saccharothrix hoggarensis</name>
    <dbReference type="NCBI Taxonomy" id="913853"/>
    <lineage>
        <taxon>Bacteria</taxon>
        <taxon>Bacillati</taxon>
        <taxon>Actinomycetota</taxon>
        <taxon>Actinomycetes</taxon>
        <taxon>Pseudonocardiales</taxon>
        <taxon>Pseudonocardiaceae</taxon>
        <taxon>Saccharothrix</taxon>
    </lineage>
</organism>
<dbReference type="Gene3D" id="2.70.70.10">
    <property type="entry name" value="Glucose Permease (Domain IIA)"/>
    <property type="match status" value="1"/>
</dbReference>
<dbReference type="EMBL" id="JBHTLK010000167">
    <property type="protein sequence ID" value="MFD1150565.1"/>
    <property type="molecule type" value="Genomic_DNA"/>
</dbReference>
<name>A0ABW3R0V1_9PSEU</name>
<feature type="chain" id="PRO_5047541244" evidence="1">
    <location>
        <begin position="26"/>
        <end position="390"/>
    </location>
</feature>
<accession>A0ABW3R0V1</accession>